<keyword evidence="3" id="KW-0677">Repeat</keyword>
<dbReference type="GO" id="GO:0016020">
    <property type="term" value="C:membrane"/>
    <property type="evidence" value="ECO:0007669"/>
    <property type="project" value="UniProtKB-SubCell"/>
</dbReference>
<dbReference type="FunFam" id="2.60.40.60:FF:000116">
    <property type="entry name" value="Dachsous cadherin-related 2"/>
    <property type="match status" value="1"/>
</dbReference>
<dbReference type="SMART" id="SM00112">
    <property type="entry name" value="CA"/>
    <property type="match status" value="1"/>
</dbReference>
<evidence type="ECO:0000256" key="4">
    <source>
        <dbReference type="ARBA" id="ARBA00022837"/>
    </source>
</evidence>
<comment type="subcellular location">
    <subcellularLocation>
        <location evidence="1">Membrane</location>
    </subcellularLocation>
</comment>
<dbReference type="AlphaFoldDB" id="A0A183D8U3"/>
<keyword evidence="2" id="KW-0812">Transmembrane</keyword>
<evidence type="ECO:0000256" key="9">
    <source>
        <dbReference type="PROSITE-ProRule" id="PRU00043"/>
    </source>
</evidence>
<proteinExistence type="predicted"/>
<dbReference type="Gene3D" id="2.60.40.60">
    <property type="entry name" value="Cadherins"/>
    <property type="match status" value="1"/>
</dbReference>
<keyword evidence="4 9" id="KW-0106">Calcium</keyword>
<keyword evidence="6" id="KW-1133">Transmembrane helix</keyword>
<dbReference type="PANTHER" id="PTHR24026">
    <property type="entry name" value="FAT ATYPICAL CADHERIN-RELATED"/>
    <property type="match status" value="1"/>
</dbReference>
<evidence type="ECO:0000313" key="11">
    <source>
        <dbReference type="WBParaSite" id="GPUH_0000514101-mRNA-1"/>
    </source>
</evidence>
<dbReference type="GO" id="GO:0007156">
    <property type="term" value="P:homophilic cell adhesion via plasma membrane adhesion molecules"/>
    <property type="evidence" value="ECO:0007669"/>
    <property type="project" value="InterPro"/>
</dbReference>
<dbReference type="WBParaSite" id="GPUH_0000514101-mRNA-1">
    <property type="protein sequence ID" value="GPUH_0000514101-mRNA-1"/>
    <property type="gene ID" value="GPUH_0000514101"/>
</dbReference>
<dbReference type="PROSITE" id="PS50268">
    <property type="entry name" value="CADHERIN_2"/>
    <property type="match status" value="1"/>
</dbReference>
<reference evidence="11" key="1">
    <citation type="submission" date="2016-06" db="UniProtKB">
        <authorList>
            <consortium name="WormBaseParasite"/>
        </authorList>
    </citation>
    <scope>IDENTIFICATION</scope>
</reference>
<sequence>LDVNDNAPQFDRASYETSISRSVAAGYSVVTVFADDADAPQNARITYSLSEDASAGKEHRKDASFFRIINENSGEITLVNQIPSHKDRFIFNVIADDNGKPVSQRSTVQVVVNVHEKQQSAPQWQTNGECKTVVTVDEDIPINSVLLRCLAIPGDGSRSPISYNYSPFKVANHFSLPTKITKTPNTKCFFCRMANGASRGTNNEKHFREFLEKTDGRDWVVVRNMVGLDYEQQQNYTLTLSAMVGSVLTVMLLTIYTPN</sequence>
<dbReference type="InterPro" id="IPR015919">
    <property type="entry name" value="Cadherin-like_sf"/>
</dbReference>
<dbReference type="Pfam" id="PF00028">
    <property type="entry name" value="Cadherin"/>
    <property type="match status" value="1"/>
</dbReference>
<organism evidence="11">
    <name type="scientific">Gongylonema pulchrum</name>
    <dbReference type="NCBI Taxonomy" id="637853"/>
    <lineage>
        <taxon>Eukaryota</taxon>
        <taxon>Metazoa</taxon>
        <taxon>Ecdysozoa</taxon>
        <taxon>Nematoda</taxon>
        <taxon>Chromadorea</taxon>
        <taxon>Rhabditida</taxon>
        <taxon>Spirurina</taxon>
        <taxon>Spiruromorpha</taxon>
        <taxon>Spiruroidea</taxon>
        <taxon>Gongylonematidae</taxon>
        <taxon>Gongylonema</taxon>
    </lineage>
</organism>
<evidence type="ECO:0000256" key="3">
    <source>
        <dbReference type="ARBA" id="ARBA00022737"/>
    </source>
</evidence>
<dbReference type="PANTHER" id="PTHR24026:SF127">
    <property type="entry name" value="CADHERIN-RELATED HMR-1"/>
    <property type="match status" value="1"/>
</dbReference>
<name>A0A183D8U3_9BILA</name>
<accession>A0A183D8U3</accession>
<protein>
    <submittedName>
        <fullName evidence="11">CA domain-containing protein</fullName>
    </submittedName>
</protein>
<dbReference type="InterPro" id="IPR002126">
    <property type="entry name" value="Cadherin-like_dom"/>
</dbReference>
<evidence type="ECO:0000259" key="10">
    <source>
        <dbReference type="PROSITE" id="PS50268"/>
    </source>
</evidence>
<evidence type="ECO:0000256" key="2">
    <source>
        <dbReference type="ARBA" id="ARBA00022692"/>
    </source>
</evidence>
<evidence type="ECO:0000256" key="7">
    <source>
        <dbReference type="ARBA" id="ARBA00023136"/>
    </source>
</evidence>
<evidence type="ECO:0000256" key="8">
    <source>
        <dbReference type="ARBA" id="ARBA00023180"/>
    </source>
</evidence>
<dbReference type="SUPFAM" id="SSF49313">
    <property type="entry name" value="Cadherin-like"/>
    <property type="match status" value="1"/>
</dbReference>
<dbReference type="CDD" id="cd11304">
    <property type="entry name" value="Cadherin_repeat"/>
    <property type="match status" value="1"/>
</dbReference>
<evidence type="ECO:0000256" key="5">
    <source>
        <dbReference type="ARBA" id="ARBA00022889"/>
    </source>
</evidence>
<feature type="domain" description="Cadherin" evidence="10">
    <location>
        <begin position="11"/>
        <end position="124"/>
    </location>
</feature>
<evidence type="ECO:0000256" key="1">
    <source>
        <dbReference type="ARBA" id="ARBA00004370"/>
    </source>
</evidence>
<keyword evidence="8" id="KW-0325">Glycoprotein</keyword>
<keyword evidence="7" id="KW-0472">Membrane</keyword>
<evidence type="ECO:0000256" key="6">
    <source>
        <dbReference type="ARBA" id="ARBA00022989"/>
    </source>
</evidence>
<keyword evidence="5" id="KW-0130">Cell adhesion</keyword>
<dbReference type="GO" id="GO:0005509">
    <property type="term" value="F:calcium ion binding"/>
    <property type="evidence" value="ECO:0007669"/>
    <property type="project" value="UniProtKB-UniRule"/>
</dbReference>
<dbReference type="PRINTS" id="PR00205">
    <property type="entry name" value="CADHERIN"/>
</dbReference>